<keyword evidence="2" id="KW-1185">Reference proteome</keyword>
<protein>
    <submittedName>
        <fullName evidence="1">Uncharacterized protein</fullName>
    </submittedName>
</protein>
<organism evidence="1 2">
    <name type="scientific">Ilyodon furcidens</name>
    <name type="common">goldbreast splitfin</name>
    <dbReference type="NCBI Taxonomy" id="33524"/>
    <lineage>
        <taxon>Eukaryota</taxon>
        <taxon>Metazoa</taxon>
        <taxon>Chordata</taxon>
        <taxon>Craniata</taxon>
        <taxon>Vertebrata</taxon>
        <taxon>Euteleostomi</taxon>
        <taxon>Actinopterygii</taxon>
        <taxon>Neopterygii</taxon>
        <taxon>Teleostei</taxon>
        <taxon>Neoteleostei</taxon>
        <taxon>Acanthomorphata</taxon>
        <taxon>Ovalentaria</taxon>
        <taxon>Atherinomorphae</taxon>
        <taxon>Cyprinodontiformes</taxon>
        <taxon>Goodeidae</taxon>
        <taxon>Ilyodon</taxon>
    </lineage>
</organism>
<evidence type="ECO:0000313" key="2">
    <source>
        <dbReference type="Proteomes" id="UP001482620"/>
    </source>
</evidence>
<evidence type="ECO:0000313" key="1">
    <source>
        <dbReference type="EMBL" id="MEQ2234670.1"/>
    </source>
</evidence>
<name>A0ABV0TP42_9TELE</name>
<gene>
    <name evidence="1" type="ORF">ILYODFUR_033857</name>
</gene>
<dbReference type="EMBL" id="JAHRIQ010040663">
    <property type="protein sequence ID" value="MEQ2234670.1"/>
    <property type="molecule type" value="Genomic_DNA"/>
</dbReference>
<sequence length="123" mass="14562">MTADTTDVAELYWSENARIWKLFADEKYIFAYNTFFSLDLSENERNVSEKSSFDIFILLQLLSCPLKLHLMSFYRSCEPSPLLLRGEMMKAGFQDEDERLWEQSWRMWEDRGGERGDSMTAFS</sequence>
<dbReference type="Proteomes" id="UP001482620">
    <property type="component" value="Unassembled WGS sequence"/>
</dbReference>
<comment type="caution">
    <text evidence="1">The sequence shown here is derived from an EMBL/GenBank/DDBJ whole genome shotgun (WGS) entry which is preliminary data.</text>
</comment>
<proteinExistence type="predicted"/>
<reference evidence="1 2" key="1">
    <citation type="submission" date="2021-06" db="EMBL/GenBank/DDBJ databases">
        <authorList>
            <person name="Palmer J.M."/>
        </authorList>
    </citation>
    <scope>NUCLEOTIDE SEQUENCE [LARGE SCALE GENOMIC DNA]</scope>
    <source>
        <strain evidence="2">if_2019</strain>
        <tissue evidence="1">Muscle</tissue>
    </source>
</reference>
<accession>A0ABV0TP42</accession>